<dbReference type="PANTHER" id="PTHR21666:SF270">
    <property type="entry name" value="MUREIN HYDROLASE ACTIVATOR ENVC"/>
    <property type="match status" value="1"/>
</dbReference>
<gene>
    <name evidence="2" type="ORF">Back2_03500</name>
</gene>
<reference evidence="2 3" key="1">
    <citation type="submission" date="2018-11" db="EMBL/GenBank/DDBJ databases">
        <title>Complete genome sequence of Nocardioides baekrokdamisoli strain KCTC 39748.</title>
        <authorList>
            <person name="Kang S.W."/>
            <person name="Lee K.C."/>
            <person name="Kim K.K."/>
            <person name="Kim J.S."/>
            <person name="Kim D.S."/>
            <person name="Ko S.H."/>
            <person name="Yang S.H."/>
            <person name="Shin Y.K."/>
            <person name="Lee J.S."/>
        </authorList>
    </citation>
    <scope>NUCLEOTIDE SEQUENCE [LARGE SCALE GENOMIC DNA]</scope>
    <source>
        <strain evidence="2 3">KCTC 39748</strain>
    </source>
</reference>
<organism evidence="2 3">
    <name type="scientific">Nocardioides baekrokdamisoli</name>
    <dbReference type="NCBI Taxonomy" id="1804624"/>
    <lineage>
        <taxon>Bacteria</taxon>
        <taxon>Bacillati</taxon>
        <taxon>Actinomycetota</taxon>
        <taxon>Actinomycetes</taxon>
        <taxon>Propionibacteriales</taxon>
        <taxon>Nocardioidaceae</taxon>
        <taxon>Nocardioides</taxon>
    </lineage>
</organism>
<dbReference type="Proteomes" id="UP000271573">
    <property type="component" value="Chromosome"/>
</dbReference>
<dbReference type="SUPFAM" id="SSF51261">
    <property type="entry name" value="Duplicated hybrid motif"/>
    <property type="match status" value="1"/>
</dbReference>
<dbReference type="InterPro" id="IPR016047">
    <property type="entry name" value="M23ase_b-sheet_dom"/>
</dbReference>
<proteinExistence type="predicted"/>
<dbReference type="CDD" id="cd12797">
    <property type="entry name" value="M23_peptidase"/>
    <property type="match status" value="1"/>
</dbReference>
<keyword evidence="3" id="KW-1185">Reference proteome</keyword>
<evidence type="ECO:0000259" key="1">
    <source>
        <dbReference type="Pfam" id="PF01551"/>
    </source>
</evidence>
<accession>A0A3G9IUZ2</accession>
<name>A0A3G9IUZ2_9ACTN</name>
<sequence>MTDAHARGQRVRVRPGLIIFICVVAVAAVLTLVEARPFARHRADLSGYPTGVTAAGVNLASALTSNSNVPAAIMAAIPQVYGTDPTRPARSYTSAERMAAIQNDTPLGPYQLVYNHVYAFARAYQIQPLSFNEMADPGRSGNWLVGAAAAVIHRRGLTAEAVNFLAGTTDQPYFNPRTNNVEQRTMVQTAAGAAARTAARRNWVSILSALPIGGIGSRGANIFDAAFHWTVVGSLSQVCGGVPLTYANPSVIPVPGNWTNPVSSTKVAAGFDVLTHDGVDLATTSGAAVYAVTSGVVRLVGSNAAVAAAGGPRSLVLYTGNNLTFAYQDLATDVVADGQQVRVGQLLGTVASTPTDHGSSGPHLHFGVNTVHAYASNHATWVDPVAFMRARGVNLGTSGGSGVHVLRSPSTSVRTTEAATATQGLMDLWQGSQLSTAATLVSIGQRMRVPGWGIQIAVMTAMRGSRLGAELPASSGASQGVLALPASWGSASARGNLSTAAQMFYSRLLAVPNWQNVPPWEAAARTGAYASAAIEGHRAMWSGAGIIMNVLGTPGTTSTFGTEATVGGGCTGAPGSGAPTVNLSGGFRMASFNLHGCTASGTSGPDSCTGRFTPQWTYINQHGFSFVGLQELEPPVFQLLQARANAVGSHWAFYPTSPQYVHQQTTAVLWRTDQWQMLSGSAFQIPKYAWTDCSTGKPITHTTPANETQVLLRNAAGQKVWVISIHNISTMDAAANAQNCRPNPPNPTYAAYLSKLFPYMLSKDMGVESPAFADAYGTGIPVVLIGDFNDDTVLPICTIQKLAPSAHSIWDPIPAGGCAKPASTRGQPYEKIIGSGGIRFSGTVIDWSTQTSGMTYNGKTYGITDHGVPSTLATLP</sequence>
<dbReference type="OrthoDB" id="3763091at2"/>
<dbReference type="InterPro" id="IPR050570">
    <property type="entry name" value="Cell_wall_metabolism_enzyme"/>
</dbReference>
<dbReference type="SUPFAM" id="SSF56219">
    <property type="entry name" value="DNase I-like"/>
    <property type="match status" value="1"/>
</dbReference>
<dbReference type="Gene3D" id="3.60.10.10">
    <property type="entry name" value="Endonuclease/exonuclease/phosphatase"/>
    <property type="match status" value="1"/>
</dbReference>
<dbReference type="PANTHER" id="PTHR21666">
    <property type="entry name" value="PEPTIDASE-RELATED"/>
    <property type="match status" value="1"/>
</dbReference>
<dbReference type="GO" id="GO:0004222">
    <property type="term" value="F:metalloendopeptidase activity"/>
    <property type="evidence" value="ECO:0007669"/>
    <property type="project" value="TreeGrafter"/>
</dbReference>
<dbReference type="KEGG" id="nbe:Back2_03500"/>
<dbReference type="EMBL" id="AP019307">
    <property type="protein sequence ID" value="BBH16063.1"/>
    <property type="molecule type" value="Genomic_DNA"/>
</dbReference>
<dbReference type="InterPro" id="IPR011055">
    <property type="entry name" value="Dup_hybrid_motif"/>
</dbReference>
<evidence type="ECO:0000313" key="2">
    <source>
        <dbReference type="EMBL" id="BBH16063.1"/>
    </source>
</evidence>
<feature type="domain" description="M23ase beta-sheet core" evidence="1">
    <location>
        <begin position="275"/>
        <end position="370"/>
    </location>
</feature>
<dbReference type="Pfam" id="PF01551">
    <property type="entry name" value="Peptidase_M23"/>
    <property type="match status" value="1"/>
</dbReference>
<dbReference type="Gene3D" id="2.70.70.10">
    <property type="entry name" value="Glucose Permease (Domain IIA)"/>
    <property type="match status" value="1"/>
</dbReference>
<dbReference type="AlphaFoldDB" id="A0A3G9IUZ2"/>
<dbReference type="InterPro" id="IPR036691">
    <property type="entry name" value="Endo/exonu/phosph_ase_sf"/>
</dbReference>
<evidence type="ECO:0000313" key="3">
    <source>
        <dbReference type="Proteomes" id="UP000271573"/>
    </source>
</evidence>
<protein>
    <recommendedName>
        <fullName evidence="1">M23ase beta-sheet core domain-containing protein</fullName>
    </recommendedName>
</protein>
<dbReference type="RefSeq" id="WP_125566197.1">
    <property type="nucleotide sequence ID" value="NZ_AP019307.1"/>
</dbReference>